<feature type="transmembrane region" description="Helical" evidence="1">
    <location>
        <begin position="341"/>
        <end position="361"/>
    </location>
</feature>
<dbReference type="InterPro" id="IPR036865">
    <property type="entry name" value="CRAL-TRIO_dom_sf"/>
</dbReference>
<dbReference type="Proteomes" id="UP000007266">
    <property type="component" value="Linkage group 8"/>
</dbReference>
<dbReference type="eggNOG" id="KOG3946">
    <property type="taxonomic scope" value="Eukaryota"/>
</dbReference>
<sequence>MFLIFLSYVMLVSGKITLPDKKPNYLSACLHELIDTSNTLYVVNVDLQFNRPVVRLDPYKPFVWFKYQKSETVLIEFVDDFESLLNHLVQTQTYDPQSTTIVVTDKAQQSIFESLSKYYIGRVLVVETVSEKLQKIYSYEPYEFENVNEPITRFFVWNSCLGGVLNANKTLPPLPKRWRNTTLQILNNVVPPYAMSTNGGIEVEAFEIIAQYLRLSLNYTRNEFDYWGSRVNGTYTHILGALQRREGDMALGVFHSKFDEHYDFDITCTFMEDGTRWLVPKAKFLPYWKRIGLIFTPQVYFSLLVSFTAMVLLCRSLMQCSSAGFMLFQILVESSLKRLPVNYRSLILVWVACCFILSTIFKSKMFEIMSKNRYERQIDSLRDIVESELVILIDHDIAKFYRFNSSPFETYVREKYKYCPNPRDCIARTAFVQDCVTVDFQRSNEFFLSSFIDSEGEVLFHLFKKPIFPVHIQLFFVKGYPIFGQIDGLLMQLRDFGFIEHFYDQAGHNARKALSQKSGFKAQVLAFEQTESAFFMWMMGVEKIAQNFGRTKKMFADDCLTIQQWMKNQPHLPEVMDINCIKNFLIYNKCSVEITKQKIDLYYTVLPKMLALFENVKPRLSSTRKFMDSTYFLPLPKLTPDLSRVYIFKIRDLNLSLETSPYEMSAHIIFHNEIAHHESLHLNLTYIVDCSDFSPEHFRNFVPGLFQKMVLFYKKTLKIKVNAIYIVNANAIALGVFEVCKVFLGPKIVKKVSLCKDLSQVIPKNVLPLDYGGEEKSLEQINNMLKVKFLEYQDRFDQIHAMKVAEDLRPFKLENDDFLGFYGNFKKLELD</sequence>
<dbReference type="PANTHER" id="PTHR10174">
    <property type="entry name" value="ALPHA-TOCOPHEROL TRANSFER PROTEIN-RELATED"/>
    <property type="match status" value="1"/>
</dbReference>
<dbReference type="CDD" id="cd00170">
    <property type="entry name" value="SEC14"/>
    <property type="match status" value="1"/>
</dbReference>
<evidence type="ECO:0000313" key="4">
    <source>
        <dbReference type="Proteomes" id="UP000007266"/>
    </source>
</evidence>
<keyword evidence="4" id="KW-1185">Reference proteome</keyword>
<keyword evidence="1" id="KW-1133">Transmembrane helix</keyword>
<keyword evidence="1" id="KW-0812">Transmembrane</keyword>
<dbReference type="PROSITE" id="PS50191">
    <property type="entry name" value="CRAL_TRIO"/>
    <property type="match status" value="1"/>
</dbReference>
<dbReference type="eggNOG" id="KOG1052">
    <property type="taxonomic scope" value="Eukaryota"/>
</dbReference>
<keyword evidence="1" id="KW-0472">Membrane</keyword>
<evidence type="ECO:0000256" key="1">
    <source>
        <dbReference type="SAM" id="Phobius"/>
    </source>
</evidence>
<feature type="domain" description="CRAL-TRIO" evidence="2">
    <location>
        <begin position="619"/>
        <end position="779"/>
    </location>
</feature>
<protein>
    <recommendedName>
        <fullName evidence="2">CRAL-TRIO domain-containing protein</fullName>
    </recommendedName>
</protein>
<dbReference type="SUPFAM" id="SSF53850">
    <property type="entry name" value="Periplasmic binding protein-like II"/>
    <property type="match status" value="1"/>
</dbReference>
<dbReference type="Gene3D" id="3.40.190.10">
    <property type="entry name" value="Periplasmic binding protein-like II"/>
    <property type="match status" value="1"/>
</dbReference>
<dbReference type="PANTHER" id="PTHR10174:SF222">
    <property type="entry name" value="GH10083P-RELATED"/>
    <property type="match status" value="1"/>
</dbReference>
<evidence type="ECO:0000259" key="2">
    <source>
        <dbReference type="PROSITE" id="PS50191"/>
    </source>
</evidence>
<dbReference type="InterPro" id="IPR001251">
    <property type="entry name" value="CRAL-TRIO_dom"/>
</dbReference>
<dbReference type="EMBL" id="KQ971363">
    <property type="protein sequence ID" value="KYB25673.1"/>
    <property type="molecule type" value="Genomic_DNA"/>
</dbReference>
<evidence type="ECO:0000313" key="3">
    <source>
        <dbReference type="EMBL" id="KYB25673.1"/>
    </source>
</evidence>
<dbReference type="AlphaFoldDB" id="A0A139WCM3"/>
<dbReference type="Gene3D" id="1.20.5.1200">
    <property type="entry name" value="Alpha-tocopherol transfer"/>
    <property type="match status" value="1"/>
</dbReference>
<name>A0A139WCM3_TRICA</name>
<gene>
    <name evidence="3" type="primary">AUGUSTUS-3.0.2_31291</name>
    <name evidence="3" type="ORF">TcasGA2_TC031291</name>
</gene>
<dbReference type="SMART" id="SM00516">
    <property type="entry name" value="SEC14"/>
    <property type="match status" value="1"/>
</dbReference>
<dbReference type="GO" id="GO:1902936">
    <property type="term" value="F:phosphatidylinositol bisphosphate binding"/>
    <property type="evidence" value="ECO:0000318"/>
    <property type="project" value="GO_Central"/>
</dbReference>
<dbReference type="Gene3D" id="3.40.525.10">
    <property type="entry name" value="CRAL-TRIO lipid binding domain"/>
    <property type="match status" value="1"/>
</dbReference>
<accession>A0A139WCM3</accession>
<dbReference type="InParanoid" id="A0A139WCM3"/>
<dbReference type="Pfam" id="PF00650">
    <property type="entry name" value="CRAL_TRIO"/>
    <property type="match status" value="1"/>
</dbReference>
<dbReference type="SUPFAM" id="SSF52087">
    <property type="entry name" value="CRAL/TRIO domain"/>
    <property type="match status" value="1"/>
</dbReference>
<feature type="transmembrane region" description="Helical" evidence="1">
    <location>
        <begin position="299"/>
        <end position="320"/>
    </location>
</feature>
<proteinExistence type="predicted"/>
<organism evidence="3 4">
    <name type="scientific">Tribolium castaneum</name>
    <name type="common">Red flour beetle</name>
    <dbReference type="NCBI Taxonomy" id="7070"/>
    <lineage>
        <taxon>Eukaryota</taxon>
        <taxon>Metazoa</taxon>
        <taxon>Ecdysozoa</taxon>
        <taxon>Arthropoda</taxon>
        <taxon>Hexapoda</taxon>
        <taxon>Insecta</taxon>
        <taxon>Pterygota</taxon>
        <taxon>Neoptera</taxon>
        <taxon>Endopterygota</taxon>
        <taxon>Coleoptera</taxon>
        <taxon>Polyphaga</taxon>
        <taxon>Cucujiformia</taxon>
        <taxon>Tenebrionidae</taxon>
        <taxon>Tenebrionidae incertae sedis</taxon>
        <taxon>Tribolium</taxon>
    </lineage>
</organism>
<reference evidence="3 4" key="1">
    <citation type="journal article" date="2008" name="Nature">
        <title>The genome of the model beetle and pest Tribolium castaneum.</title>
        <authorList>
            <consortium name="Tribolium Genome Sequencing Consortium"/>
            <person name="Richards S."/>
            <person name="Gibbs R.A."/>
            <person name="Weinstock G.M."/>
            <person name="Brown S.J."/>
            <person name="Denell R."/>
            <person name="Beeman R.W."/>
            <person name="Gibbs R."/>
            <person name="Beeman R.W."/>
            <person name="Brown S.J."/>
            <person name="Bucher G."/>
            <person name="Friedrich M."/>
            <person name="Grimmelikhuijzen C.J."/>
            <person name="Klingler M."/>
            <person name="Lorenzen M."/>
            <person name="Richards S."/>
            <person name="Roth S."/>
            <person name="Schroder R."/>
            <person name="Tautz D."/>
            <person name="Zdobnov E.M."/>
            <person name="Muzny D."/>
            <person name="Gibbs R.A."/>
            <person name="Weinstock G.M."/>
            <person name="Attaway T."/>
            <person name="Bell S."/>
            <person name="Buhay C.J."/>
            <person name="Chandrabose M.N."/>
            <person name="Chavez D."/>
            <person name="Clerk-Blankenburg K.P."/>
            <person name="Cree A."/>
            <person name="Dao M."/>
            <person name="Davis C."/>
            <person name="Chacko J."/>
            <person name="Dinh H."/>
            <person name="Dugan-Rocha S."/>
            <person name="Fowler G."/>
            <person name="Garner T.T."/>
            <person name="Garnes J."/>
            <person name="Gnirke A."/>
            <person name="Hawes A."/>
            <person name="Hernandez J."/>
            <person name="Hines S."/>
            <person name="Holder M."/>
            <person name="Hume J."/>
            <person name="Jhangiani S.N."/>
            <person name="Joshi V."/>
            <person name="Khan Z.M."/>
            <person name="Jackson L."/>
            <person name="Kovar C."/>
            <person name="Kowis A."/>
            <person name="Lee S."/>
            <person name="Lewis L.R."/>
            <person name="Margolis J."/>
            <person name="Morgan M."/>
            <person name="Nazareth L.V."/>
            <person name="Nguyen N."/>
            <person name="Okwuonu G."/>
            <person name="Parker D."/>
            <person name="Richards S."/>
            <person name="Ruiz S.J."/>
            <person name="Santibanez J."/>
            <person name="Savard J."/>
            <person name="Scherer S.E."/>
            <person name="Schneider B."/>
            <person name="Sodergren E."/>
            <person name="Tautz D."/>
            <person name="Vattahil S."/>
            <person name="Villasana D."/>
            <person name="White C.S."/>
            <person name="Wright R."/>
            <person name="Park Y."/>
            <person name="Beeman R.W."/>
            <person name="Lord J."/>
            <person name="Oppert B."/>
            <person name="Lorenzen M."/>
            <person name="Brown S."/>
            <person name="Wang L."/>
            <person name="Savard J."/>
            <person name="Tautz D."/>
            <person name="Richards S."/>
            <person name="Weinstock G."/>
            <person name="Gibbs R.A."/>
            <person name="Liu Y."/>
            <person name="Worley K."/>
            <person name="Weinstock G."/>
            <person name="Elsik C.G."/>
            <person name="Reese J.T."/>
            <person name="Elhaik E."/>
            <person name="Landan G."/>
            <person name="Graur D."/>
            <person name="Arensburger P."/>
            <person name="Atkinson P."/>
            <person name="Beeman R.W."/>
            <person name="Beidler J."/>
            <person name="Brown S.J."/>
            <person name="Demuth J.P."/>
            <person name="Drury D.W."/>
            <person name="Du Y.Z."/>
            <person name="Fujiwara H."/>
            <person name="Lorenzen M."/>
            <person name="Maselli V."/>
            <person name="Osanai M."/>
            <person name="Park Y."/>
            <person name="Robertson H.M."/>
            <person name="Tu Z."/>
            <person name="Wang J.J."/>
            <person name="Wang S."/>
            <person name="Richards S."/>
            <person name="Song H."/>
            <person name="Zhang L."/>
            <person name="Sodergren E."/>
            <person name="Werner D."/>
            <person name="Stanke M."/>
            <person name="Morgenstern B."/>
            <person name="Solovyev V."/>
            <person name="Kosarev P."/>
            <person name="Brown G."/>
            <person name="Chen H.C."/>
            <person name="Ermolaeva O."/>
            <person name="Hlavina W."/>
            <person name="Kapustin Y."/>
            <person name="Kiryutin B."/>
            <person name="Kitts P."/>
            <person name="Maglott D."/>
            <person name="Pruitt K."/>
            <person name="Sapojnikov V."/>
            <person name="Souvorov A."/>
            <person name="Mackey A.J."/>
            <person name="Waterhouse R.M."/>
            <person name="Wyder S."/>
            <person name="Zdobnov E.M."/>
            <person name="Zdobnov E.M."/>
            <person name="Wyder S."/>
            <person name="Kriventseva E.V."/>
            <person name="Kadowaki T."/>
            <person name="Bork P."/>
            <person name="Aranda M."/>
            <person name="Bao R."/>
            <person name="Beermann A."/>
            <person name="Berns N."/>
            <person name="Bolognesi R."/>
            <person name="Bonneton F."/>
            <person name="Bopp D."/>
            <person name="Brown S.J."/>
            <person name="Bucher G."/>
            <person name="Butts T."/>
            <person name="Chaumot A."/>
            <person name="Denell R.E."/>
            <person name="Ferrier D.E."/>
            <person name="Friedrich M."/>
            <person name="Gordon C.M."/>
            <person name="Jindra M."/>
            <person name="Klingler M."/>
            <person name="Lan Q."/>
            <person name="Lattorff H.M."/>
            <person name="Laudet V."/>
            <person name="von Levetsow C."/>
            <person name="Liu Z."/>
            <person name="Lutz R."/>
            <person name="Lynch J.A."/>
            <person name="da Fonseca R.N."/>
            <person name="Posnien N."/>
            <person name="Reuter R."/>
            <person name="Roth S."/>
            <person name="Savard J."/>
            <person name="Schinko J.B."/>
            <person name="Schmitt C."/>
            <person name="Schoppmeier M."/>
            <person name="Schroder R."/>
            <person name="Shippy T.D."/>
            <person name="Simonnet F."/>
            <person name="Marques-Souza H."/>
            <person name="Tautz D."/>
            <person name="Tomoyasu Y."/>
            <person name="Trauner J."/>
            <person name="Van der Zee M."/>
            <person name="Vervoort M."/>
            <person name="Wittkopp N."/>
            <person name="Wimmer E.A."/>
            <person name="Yang X."/>
            <person name="Jones A.K."/>
            <person name="Sattelle D.B."/>
            <person name="Ebert P.R."/>
            <person name="Nelson D."/>
            <person name="Scott J.G."/>
            <person name="Beeman R.W."/>
            <person name="Muthukrishnan S."/>
            <person name="Kramer K.J."/>
            <person name="Arakane Y."/>
            <person name="Beeman R.W."/>
            <person name="Zhu Q."/>
            <person name="Hogenkamp D."/>
            <person name="Dixit R."/>
            <person name="Oppert B."/>
            <person name="Jiang H."/>
            <person name="Zou Z."/>
            <person name="Marshall J."/>
            <person name="Elpidina E."/>
            <person name="Vinokurov K."/>
            <person name="Oppert C."/>
            <person name="Zou Z."/>
            <person name="Evans J."/>
            <person name="Lu Z."/>
            <person name="Zhao P."/>
            <person name="Sumathipala N."/>
            <person name="Altincicek B."/>
            <person name="Vilcinskas A."/>
            <person name="Williams M."/>
            <person name="Hultmark D."/>
            <person name="Hetru C."/>
            <person name="Jiang H."/>
            <person name="Grimmelikhuijzen C.J."/>
            <person name="Hauser F."/>
            <person name="Cazzamali G."/>
            <person name="Williamson M."/>
            <person name="Park Y."/>
            <person name="Li B."/>
            <person name="Tanaka Y."/>
            <person name="Predel R."/>
            <person name="Neupert S."/>
            <person name="Schachtner J."/>
            <person name="Verleyen P."/>
            <person name="Raible F."/>
            <person name="Bork P."/>
            <person name="Friedrich M."/>
            <person name="Walden K.K."/>
            <person name="Robertson H.M."/>
            <person name="Angeli S."/>
            <person name="Foret S."/>
            <person name="Bucher G."/>
            <person name="Schuetz S."/>
            <person name="Maleszka R."/>
            <person name="Wimmer E.A."/>
            <person name="Beeman R.W."/>
            <person name="Lorenzen M."/>
            <person name="Tomoyasu Y."/>
            <person name="Miller S.C."/>
            <person name="Grossmann D."/>
            <person name="Bucher G."/>
        </authorList>
    </citation>
    <scope>NUCLEOTIDE SEQUENCE [LARGE SCALE GENOMIC DNA]</scope>
    <source>
        <strain evidence="3 4">Georgia GA2</strain>
    </source>
</reference>
<reference evidence="3 4" key="2">
    <citation type="journal article" date="2010" name="Nucleic Acids Res.">
        <title>BeetleBase in 2010: revisions to provide comprehensive genomic information for Tribolium castaneum.</title>
        <authorList>
            <person name="Kim H.S."/>
            <person name="Murphy T."/>
            <person name="Xia J."/>
            <person name="Caragea D."/>
            <person name="Park Y."/>
            <person name="Beeman R.W."/>
            <person name="Lorenzen M.D."/>
            <person name="Butcher S."/>
            <person name="Manak J.R."/>
            <person name="Brown S.J."/>
        </authorList>
    </citation>
    <scope>GENOME REANNOTATION</scope>
    <source>
        <strain evidence="3 4">Georgia GA2</strain>
    </source>
</reference>